<reference evidence="2" key="1">
    <citation type="submission" date="2020-10" db="EMBL/GenBank/DDBJ databases">
        <title>The Isolation and Genome Sequence of a Novel Cyanophage S-H9-2 from the Yellow Sea, China.</title>
        <authorList>
            <person name="Jiang T."/>
            <person name="Luo L."/>
        </authorList>
    </citation>
    <scope>NUCLEOTIDE SEQUENCE</scope>
</reference>
<feature type="region of interest" description="Disordered" evidence="1">
    <location>
        <begin position="73"/>
        <end position="112"/>
    </location>
</feature>
<sequence length="574" mass="56853">MPSNTYTPGTYTLDLGADAYNINISLRGARGGRGGTDAAAQGGGGGTTTRQSFVVNQNYRARRFTLYVADDGGNGVNSAPNAAGGAGGSGLRTGGRGGNAGDPPYSGGGGGGGGASGVAIDGVLVICMGGSGGGGGASNNRGGGNGGANSGLASNVSSVTPTNGGGGGDPGGTDGGGGGGGGAGDNGGGGGGGGTDNSGGGGGGGAGGSTYRSDYVTAGSANTGQTASEGTLTISWETAPPPTATLSLNKASIINNGETAQLSWSVSGLVTSITLTGVSNPASSGTVNVSPPNSKTYTLTATGPGGTTTKQVTLTVYQPVQTTISASPNPIVRGNNTTLSWSVTGDASSASINQGIGSVLFVSSTNVSPTSTTTYTLSASGNGGSDSDSVTVRVYQPVELSVVFPGTYDYGINREMSVTTRYASSQVKVDLTYLYFGGTTDTETINLTPNASSESGAATTQTFTPTINWNDFGPESIDILVTATGLGGTVTRLQTETVNIDRLPDNINIPDRLELAPETDPVVSPEDDVVLSDPIIVDDIDIPVEIRASRPIQVRFDDDDPDIESNWKSLRQIS</sequence>
<evidence type="ECO:0000313" key="2">
    <source>
        <dbReference type="EMBL" id="QPB08455.1"/>
    </source>
</evidence>
<dbReference type="GeneID" id="77945610"/>
<dbReference type="KEGG" id="vg:77945610"/>
<accession>A0A873WK58</accession>
<dbReference type="RefSeq" id="YP_010669440.1">
    <property type="nucleotide sequence ID" value="NC_070960.1"/>
</dbReference>
<protein>
    <submittedName>
        <fullName evidence="2">Uncharacterized protein</fullName>
    </submittedName>
</protein>
<dbReference type="Proteomes" id="UP000662754">
    <property type="component" value="Segment"/>
</dbReference>
<evidence type="ECO:0000313" key="3">
    <source>
        <dbReference type="Proteomes" id="UP000662754"/>
    </source>
</evidence>
<feature type="region of interest" description="Disordered" evidence="1">
    <location>
        <begin position="31"/>
        <end position="50"/>
    </location>
</feature>
<dbReference type="PRINTS" id="PR01228">
    <property type="entry name" value="EGGSHELL"/>
</dbReference>
<feature type="compositionally biased region" description="Gly residues" evidence="1">
    <location>
        <begin position="31"/>
        <end position="47"/>
    </location>
</feature>
<keyword evidence="3" id="KW-1185">Reference proteome</keyword>
<feature type="compositionally biased region" description="Low complexity" evidence="1">
    <location>
        <begin position="150"/>
        <end position="162"/>
    </location>
</feature>
<dbReference type="EMBL" id="MW147367">
    <property type="protein sequence ID" value="QPB08455.1"/>
    <property type="molecule type" value="Genomic_DNA"/>
</dbReference>
<feature type="region of interest" description="Disordered" evidence="1">
    <location>
        <begin position="145"/>
        <end position="206"/>
    </location>
</feature>
<feature type="compositionally biased region" description="Gly residues" evidence="1">
    <location>
        <begin position="163"/>
        <end position="206"/>
    </location>
</feature>
<name>A0A873WK58_9CAUD</name>
<proteinExistence type="predicted"/>
<feature type="compositionally biased region" description="Gly residues" evidence="1">
    <location>
        <begin position="84"/>
        <end position="112"/>
    </location>
</feature>
<organism evidence="2 3">
    <name type="scientific">Synechococcus phage S-H9-2</name>
    <dbReference type="NCBI Taxonomy" id="2783669"/>
    <lineage>
        <taxon>Viruses</taxon>
        <taxon>Duplodnaviria</taxon>
        <taxon>Heunggongvirae</taxon>
        <taxon>Uroviricota</taxon>
        <taxon>Caudoviricetes</taxon>
        <taxon>Pantevenvirales</taxon>
        <taxon>Kyanoviridae</taxon>
        <taxon>Yushanluvirus</taxon>
        <taxon>Yushanluvirus satich</taxon>
    </lineage>
</organism>
<evidence type="ECO:0000256" key="1">
    <source>
        <dbReference type="SAM" id="MobiDB-lite"/>
    </source>
</evidence>